<comment type="caution">
    <text evidence="2">The sequence shown here is derived from an EMBL/GenBank/DDBJ whole genome shotgun (WGS) entry which is preliminary data.</text>
</comment>
<dbReference type="InterPro" id="IPR050276">
    <property type="entry name" value="MshD_Acetyltransferase"/>
</dbReference>
<name>A0ABN7ZMM1_9BURK</name>
<dbReference type="PANTHER" id="PTHR43617:SF35">
    <property type="entry name" value="[RIBOSOMAL PROTEIN BS18]-ALANINE N-ACETYLTRANSFERASE"/>
    <property type="match status" value="1"/>
</dbReference>
<dbReference type="InterPro" id="IPR016181">
    <property type="entry name" value="Acyl_CoA_acyltransferase"/>
</dbReference>
<accession>A0ABN7ZMM1</accession>
<keyword evidence="3" id="KW-1185">Reference proteome</keyword>
<reference evidence="2 3" key="1">
    <citation type="submission" date="2021-08" db="EMBL/GenBank/DDBJ databases">
        <authorList>
            <person name="Peeters C."/>
        </authorList>
    </citation>
    <scope>NUCLEOTIDE SEQUENCE [LARGE SCALE GENOMIC DNA]</scope>
    <source>
        <strain evidence="2 3">LMG 32289</strain>
    </source>
</reference>
<feature type="domain" description="N-acetyltransferase" evidence="1">
    <location>
        <begin position="22"/>
        <end position="173"/>
    </location>
</feature>
<gene>
    <name evidence="2" type="ORF">LMG32289_06437</name>
</gene>
<evidence type="ECO:0000313" key="3">
    <source>
        <dbReference type="Proteomes" id="UP000706525"/>
    </source>
</evidence>
<dbReference type="SUPFAM" id="SSF55729">
    <property type="entry name" value="Acyl-CoA N-acyltransferases (Nat)"/>
    <property type="match status" value="1"/>
</dbReference>
<dbReference type="PANTHER" id="PTHR43617">
    <property type="entry name" value="L-AMINO ACID N-ACETYLTRANSFERASE"/>
    <property type="match status" value="1"/>
</dbReference>
<dbReference type="CDD" id="cd04301">
    <property type="entry name" value="NAT_SF"/>
    <property type="match status" value="1"/>
</dbReference>
<dbReference type="Gene3D" id="3.40.630.30">
    <property type="match status" value="1"/>
</dbReference>
<sequence length="173" mass="18883">MGTIIVTAPASSLVLPVTMPGITLRAISDADRPFLARLYASTREAEMRMTGWDDAQQSIFLQSQFAAQQHAYLAYPDAVFLMVRRDGEPIGRLYVQTLADRLHVVDISLLPAAREGGVGTALMRAVIAAGKASGKGVGLHVEASNRALTWYRRLGFEAVAQKGFYLEMRREGS</sequence>
<dbReference type="EMBL" id="CAJZAG010000018">
    <property type="protein sequence ID" value="CAG9186458.1"/>
    <property type="molecule type" value="Genomic_DNA"/>
</dbReference>
<evidence type="ECO:0000313" key="2">
    <source>
        <dbReference type="EMBL" id="CAG9186458.1"/>
    </source>
</evidence>
<dbReference type="InterPro" id="IPR000182">
    <property type="entry name" value="GNAT_dom"/>
</dbReference>
<dbReference type="PROSITE" id="PS51186">
    <property type="entry name" value="GNAT"/>
    <property type="match status" value="1"/>
</dbReference>
<proteinExistence type="predicted"/>
<protein>
    <recommendedName>
        <fullName evidence="1">N-acetyltransferase domain-containing protein</fullName>
    </recommendedName>
</protein>
<dbReference type="Pfam" id="PF00583">
    <property type="entry name" value="Acetyltransf_1"/>
    <property type="match status" value="1"/>
</dbReference>
<dbReference type="Proteomes" id="UP000706525">
    <property type="component" value="Unassembled WGS sequence"/>
</dbReference>
<evidence type="ECO:0000259" key="1">
    <source>
        <dbReference type="PROSITE" id="PS51186"/>
    </source>
</evidence>
<organism evidence="2 3">
    <name type="scientific">Cupriavidus pampae</name>
    <dbReference type="NCBI Taxonomy" id="659251"/>
    <lineage>
        <taxon>Bacteria</taxon>
        <taxon>Pseudomonadati</taxon>
        <taxon>Pseudomonadota</taxon>
        <taxon>Betaproteobacteria</taxon>
        <taxon>Burkholderiales</taxon>
        <taxon>Burkholderiaceae</taxon>
        <taxon>Cupriavidus</taxon>
    </lineage>
</organism>